<feature type="transmembrane region" description="Helical" evidence="6">
    <location>
        <begin position="47"/>
        <end position="67"/>
    </location>
</feature>
<dbReference type="PANTHER" id="PTHR35402">
    <property type="entry name" value="INTEGRAL MEMBRANE PROTEIN-RELATED"/>
    <property type="match status" value="1"/>
</dbReference>
<sequence length="343" mass="37208">MDFFTDDEYEPGYSIEQKVIYGSLGIGGGITITGMMIYFLGSVRVGGALLILGMIAGLLPYGVLSFLKNRAVREMENQFPSFLNDLAESKRGGMTILKAFESAKDTDYGRLNSEVEKVHTDLTWGIPFPEVMERFSKRMKASPVIQESLSIIIQSFQSGGNITDTIESVAENASDLKEVLQSKRSQLKQQLFIMYIIYFLFIGITIGIYVMLSQLLGLGSQEAGALQGIGEVLGGDGGSAGPTNFCGKDILAARPFCSTAKIFGFIPTNITDLGSSYATKYAYGKMAYYKSLLFTMLMVQGMCTAAVSGQISEGSPSAGVKHAIIMMPIAFIVFMLVLRPMGV</sequence>
<keyword evidence="3 6" id="KW-0812">Transmembrane</keyword>
<dbReference type="RefSeq" id="WP_153549991.1">
    <property type="nucleotide sequence ID" value="NZ_CP040089.1"/>
</dbReference>
<dbReference type="EMBL" id="CP040089">
    <property type="protein sequence ID" value="QGA80253.1"/>
    <property type="molecule type" value="Genomic_DNA"/>
</dbReference>
<dbReference type="Proteomes" id="UP000377803">
    <property type="component" value="Chromosome"/>
</dbReference>
<accession>A0A5Q0UF75</accession>
<dbReference type="Pfam" id="PF00482">
    <property type="entry name" value="T2SSF"/>
    <property type="match status" value="1"/>
</dbReference>
<evidence type="ECO:0000256" key="1">
    <source>
        <dbReference type="ARBA" id="ARBA00004651"/>
    </source>
</evidence>
<dbReference type="Gene3D" id="1.20.81.30">
    <property type="entry name" value="Type II secretion system (T2SS), domain F"/>
    <property type="match status" value="1"/>
</dbReference>
<reference evidence="9" key="1">
    <citation type="submission" date="2019-05" db="EMBL/GenBank/DDBJ databases">
        <title>Candidatus Nanohalobium constans, a novel model system to study the DPANN nano-sized archaea: genomic and physiological characterization of a nanoarchaeon co-cultured with its chitinotrophic host.</title>
        <authorList>
            <person name="La Cono V."/>
            <person name="Arcadi E."/>
            <person name="Crisafi F."/>
            <person name="Denaro R."/>
            <person name="La Spada G."/>
            <person name="Messina E."/>
            <person name="Smedile F."/>
            <person name="Toshchakov S.V."/>
            <person name="Shevchenko M.A."/>
            <person name="Golyshin P.N."/>
            <person name="Golyshina O.V."/>
            <person name="Ferrer M."/>
            <person name="Rohde M."/>
            <person name="Mushegian A."/>
            <person name="Sorokin D.Y."/>
            <person name="Giuliano L."/>
            <person name="Yakimov M.M."/>
        </authorList>
    </citation>
    <scope>NUCLEOTIDE SEQUENCE [LARGE SCALE GENOMIC DNA]</scope>
    <source>
        <strain evidence="9">LC1Nh</strain>
    </source>
</reference>
<keyword evidence="8" id="KW-0966">Cell projection</keyword>
<feature type="transmembrane region" description="Helical" evidence="6">
    <location>
        <begin position="319"/>
        <end position="338"/>
    </location>
</feature>
<keyword evidence="5 6" id="KW-0472">Membrane</keyword>
<dbReference type="InterPro" id="IPR018076">
    <property type="entry name" value="T2SS_GspF_dom"/>
</dbReference>
<proteinExistence type="predicted"/>
<evidence type="ECO:0000256" key="6">
    <source>
        <dbReference type="SAM" id="Phobius"/>
    </source>
</evidence>
<evidence type="ECO:0000256" key="5">
    <source>
        <dbReference type="ARBA" id="ARBA00023136"/>
    </source>
</evidence>
<protein>
    <submittedName>
        <fullName evidence="8">Archaeal flagellar protein FlaJ</fullName>
    </submittedName>
</protein>
<dbReference type="InterPro" id="IPR042094">
    <property type="entry name" value="T2SS_GspF_sf"/>
</dbReference>
<keyword evidence="4 6" id="KW-1133">Transmembrane helix</keyword>
<dbReference type="OrthoDB" id="12374at2157"/>
<keyword evidence="8" id="KW-0969">Cilium</keyword>
<feature type="domain" description="Type II secretion system protein GspF" evidence="7">
    <location>
        <begin position="82"/>
        <end position="206"/>
    </location>
</feature>
<evidence type="ECO:0000259" key="7">
    <source>
        <dbReference type="Pfam" id="PF00482"/>
    </source>
</evidence>
<keyword evidence="2" id="KW-1003">Cell membrane</keyword>
<dbReference type="GeneID" id="42364735"/>
<feature type="transmembrane region" description="Helical" evidence="6">
    <location>
        <begin position="19"/>
        <end position="41"/>
    </location>
</feature>
<dbReference type="InterPro" id="IPR056569">
    <property type="entry name" value="ArlJ-like"/>
</dbReference>
<evidence type="ECO:0000313" key="8">
    <source>
        <dbReference type="EMBL" id="QGA80253.1"/>
    </source>
</evidence>
<feature type="transmembrane region" description="Helical" evidence="6">
    <location>
        <begin position="191"/>
        <end position="212"/>
    </location>
</feature>
<dbReference type="KEGG" id="ncon:LC1Nh_0352"/>
<evidence type="ECO:0000256" key="2">
    <source>
        <dbReference type="ARBA" id="ARBA00022475"/>
    </source>
</evidence>
<keyword evidence="9" id="KW-1185">Reference proteome</keyword>
<evidence type="ECO:0000256" key="4">
    <source>
        <dbReference type="ARBA" id="ARBA00022989"/>
    </source>
</evidence>
<gene>
    <name evidence="8" type="primary">flaJ2</name>
    <name evidence="8" type="ORF">LC1Nh_0352</name>
</gene>
<dbReference type="GO" id="GO:0005886">
    <property type="term" value="C:plasma membrane"/>
    <property type="evidence" value="ECO:0007669"/>
    <property type="project" value="UniProtKB-SubCell"/>
</dbReference>
<evidence type="ECO:0000256" key="3">
    <source>
        <dbReference type="ARBA" id="ARBA00022692"/>
    </source>
</evidence>
<dbReference type="PANTHER" id="PTHR35402:SF1">
    <property type="entry name" value="TYPE II SECRETION SYSTEM PROTEIN GSPF DOMAIN-CONTAINING PROTEIN"/>
    <property type="match status" value="1"/>
</dbReference>
<feature type="transmembrane region" description="Helical" evidence="6">
    <location>
        <begin position="287"/>
        <end position="307"/>
    </location>
</feature>
<organism evidence="8 9">
    <name type="scientific">Candidatus Nanohalobium constans</name>
    <dbReference type="NCBI Taxonomy" id="2565781"/>
    <lineage>
        <taxon>Archaea</taxon>
        <taxon>Candidatus Nanohalarchaeota</taxon>
        <taxon>Candidatus Nanohalobia</taxon>
        <taxon>Candidatus Nanohalobiales</taxon>
        <taxon>Candidatus Nanohalobiaceae</taxon>
        <taxon>Candidatus Nanohalobium</taxon>
    </lineage>
</organism>
<comment type="subcellular location">
    <subcellularLocation>
        <location evidence="1">Cell membrane</location>
        <topology evidence="1">Multi-pass membrane protein</topology>
    </subcellularLocation>
</comment>
<dbReference type="AlphaFoldDB" id="A0A5Q0UF75"/>
<name>A0A5Q0UF75_9ARCH</name>
<keyword evidence="8" id="KW-0282">Flagellum</keyword>
<evidence type="ECO:0000313" key="9">
    <source>
        <dbReference type="Proteomes" id="UP000377803"/>
    </source>
</evidence>